<feature type="transmembrane region" description="Helical" evidence="1">
    <location>
        <begin position="337"/>
        <end position="359"/>
    </location>
</feature>
<evidence type="ECO:0000313" key="3">
    <source>
        <dbReference type="Proteomes" id="UP001500301"/>
    </source>
</evidence>
<keyword evidence="1" id="KW-0472">Membrane</keyword>
<accession>A0ABP6VGI7</accession>
<keyword evidence="3" id="KW-1185">Reference proteome</keyword>
<feature type="transmembrane region" description="Helical" evidence="1">
    <location>
        <begin position="371"/>
        <end position="394"/>
    </location>
</feature>
<feature type="transmembrane region" description="Helical" evidence="1">
    <location>
        <begin position="207"/>
        <end position="229"/>
    </location>
</feature>
<feature type="transmembrane region" description="Helical" evidence="1">
    <location>
        <begin position="299"/>
        <end position="317"/>
    </location>
</feature>
<dbReference type="EMBL" id="BAABBB010000012">
    <property type="protein sequence ID" value="GAA3535424.1"/>
    <property type="molecule type" value="Genomic_DNA"/>
</dbReference>
<feature type="transmembrane region" description="Helical" evidence="1">
    <location>
        <begin position="276"/>
        <end position="293"/>
    </location>
</feature>
<evidence type="ECO:0008006" key="4">
    <source>
        <dbReference type="Google" id="ProtNLM"/>
    </source>
</evidence>
<name>A0ABP6VGI7_9ACTN</name>
<comment type="caution">
    <text evidence="2">The sequence shown here is derived from an EMBL/GenBank/DDBJ whole genome shotgun (WGS) entry which is preliminary data.</text>
</comment>
<keyword evidence="1" id="KW-0812">Transmembrane</keyword>
<dbReference type="Proteomes" id="UP001500301">
    <property type="component" value="Unassembled WGS sequence"/>
</dbReference>
<feature type="transmembrane region" description="Helical" evidence="1">
    <location>
        <begin position="146"/>
        <end position="165"/>
    </location>
</feature>
<evidence type="ECO:0000256" key="1">
    <source>
        <dbReference type="SAM" id="Phobius"/>
    </source>
</evidence>
<proteinExistence type="predicted"/>
<protein>
    <recommendedName>
        <fullName evidence="4">ABC transporter permease</fullName>
    </recommendedName>
</protein>
<gene>
    <name evidence="2" type="ORF">GCM10022263_24200</name>
</gene>
<keyword evidence="1" id="KW-1133">Transmembrane helix</keyword>
<evidence type="ECO:0000313" key="2">
    <source>
        <dbReference type="EMBL" id="GAA3535424.1"/>
    </source>
</evidence>
<organism evidence="2 3">
    <name type="scientific">Nocardioides daeguensis</name>
    <dbReference type="NCBI Taxonomy" id="908359"/>
    <lineage>
        <taxon>Bacteria</taxon>
        <taxon>Bacillati</taxon>
        <taxon>Actinomycetota</taxon>
        <taxon>Actinomycetes</taxon>
        <taxon>Propionibacteriales</taxon>
        <taxon>Nocardioidaceae</taxon>
        <taxon>Nocardioides</taxon>
    </lineage>
</organism>
<feature type="transmembrane region" description="Helical" evidence="1">
    <location>
        <begin position="444"/>
        <end position="464"/>
    </location>
</feature>
<reference evidence="3" key="1">
    <citation type="journal article" date="2019" name="Int. J. Syst. Evol. Microbiol.">
        <title>The Global Catalogue of Microorganisms (GCM) 10K type strain sequencing project: providing services to taxonomists for standard genome sequencing and annotation.</title>
        <authorList>
            <consortium name="The Broad Institute Genomics Platform"/>
            <consortium name="The Broad Institute Genome Sequencing Center for Infectious Disease"/>
            <person name="Wu L."/>
            <person name="Ma J."/>
        </authorList>
    </citation>
    <scope>NUCLEOTIDE SEQUENCE [LARGE SCALE GENOMIC DNA]</scope>
    <source>
        <strain evidence="3">JCM 17460</strain>
    </source>
</reference>
<feature type="transmembrane region" description="Helical" evidence="1">
    <location>
        <begin position="415"/>
        <end position="438"/>
    </location>
</feature>
<feature type="transmembrane region" description="Helical" evidence="1">
    <location>
        <begin position="172"/>
        <end position="195"/>
    </location>
</feature>
<feature type="transmembrane region" description="Helical" evidence="1">
    <location>
        <begin position="111"/>
        <end position="140"/>
    </location>
</feature>
<feature type="transmembrane region" description="Helical" evidence="1">
    <location>
        <begin position="68"/>
        <end position="90"/>
    </location>
</feature>
<sequence>MRSWPERRARLLAAVADVRHLLWFRRATVRRPRAAALALAGLGAATVAAATLPDLVPAPAARGDLDRLLAPALAAVVLAAVSGAVASGGGRELLARDPAAVYPISPLTDHLGALLLAPLSAAWLIQAWALLGLVAAAAGVGGAPVALAWLVAVTALAQAVGWAAEYLRRRRVLAWLALPLAGLGVAPAPLVAAAIGHGRPAQQALAVAGLLVATVLLVAVGGALAVLTAGRVPRDEARQETATHAARPLPRSDLALLRRTDRASVWRSVPLRRGTVLLALAPGAVALAGGLAWSSLVLLPGLVASGCVLLFGVNLWCLDGRGMLWRESLPVAPRTVLLARALVLTEVLLGAGTATLALGALRAGRPTTVEALAVVLALLVVVAQSVSAALRWSLAHPYAVDLRSARATPAPPLAMVGYSLRLAVATTLSGLLLAGFAGVGRADLVALCAVVLLAVAAVRIGRAARRWADPVRRASVVTVVAA</sequence>